<dbReference type="InterPro" id="IPR036291">
    <property type="entry name" value="NAD(P)-bd_dom_sf"/>
</dbReference>
<evidence type="ECO:0000259" key="5">
    <source>
        <dbReference type="Pfam" id="PF02894"/>
    </source>
</evidence>
<protein>
    <submittedName>
        <fullName evidence="6">Oxidoreductase family protein</fullName>
    </submittedName>
</protein>
<feature type="transmembrane region" description="Helical" evidence="3">
    <location>
        <begin position="44"/>
        <end position="63"/>
    </location>
</feature>
<evidence type="ECO:0000313" key="7">
    <source>
        <dbReference type="Proteomes" id="UP001629113"/>
    </source>
</evidence>
<dbReference type="PANTHER" id="PTHR43708:SF5">
    <property type="entry name" value="CONSERVED EXPRESSED OXIDOREDUCTASE (EUROFUNG)-RELATED"/>
    <property type="match status" value="1"/>
</dbReference>
<sequence length="412" mass="45265">MYKYPAALISSSFLCHAIHSRNSHLSRIPRSQFDQKIRMSSQPIRVGIIGYGLSAIVFHIPFIDASSQFKLQAVLQRSPPKSASDKHISNARPEVRWVQNEDDFFALADVDLVVLSTPPALHCAQALKALEAGKHVIVEKPFTPTSAEADTLVAAAKKSGKVLTVFQNRRFDSDFLTLQRLIQTTPSPMGEVLNFESTMDRWSPQPSAKSWKSSDPAAGSIFDLGAHIIDQALVLFGVPETVQAVLANQRTPEDQHSDDAFTIILGYEGLRKTVILRSSMLSCLAVQPRYQVRGTKGSFVKGGIDPQEDQRVKVSPPLAIEAAEFGVEDSSIYGVLTTDAPIDGSKESVTKGMWETSVKSEKGNYLGFYENLGKAIQGTGELLVKPEEARNVIKLIEVAKRSSKEGKRLAWE</sequence>
<dbReference type="InterPro" id="IPR004104">
    <property type="entry name" value="Gfo/Idh/MocA-like_OxRdtase_C"/>
</dbReference>
<evidence type="ECO:0000259" key="4">
    <source>
        <dbReference type="Pfam" id="PF01408"/>
    </source>
</evidence>
<evidence type="ECO:0000256" key="2">
    <source>
        <dbReference type="ARBA" id="ARBA00023002"/>
    </source>
</evidence>
<dbReference type="Pfam" id="PF01408">
    <property type="entry name" value="GFO_IDH_MocA"/>
    <property type="match status" value="1"/>
</dbReference>
<dbReference type="Proteomes" id="UP001629113">
    <property type="component" value="Unassembled WGS sequence"/>
</dbReference>
<dbReference type="Gene3D" id="3.40.50.720">
    <property type="entry name" value="NAD(P)-binding Rossmann-like Domain"/>
    <property type="match status" value="1"/>
</dbReference>
<dbReference type="Gene3D" id="3.30.360.10">
    <property type="entry name" value="Dihydrodipicolinate Reductase, domain 2"/>
    <property type="match status" value="1"/>
</dbReference>
<evidence type="ECO:0000256" key="1">
    <source>
        <dbReference type="ARBA" id="ARBA00010928"/>
    </source>
</evidence>
<keyword evidence="7" id="KW-1185">Reference proteome</keyword>
<keyword evidence="3" id="KW-0812">Transmembrane</keyword>
<organism evidence="6 7">
    <name type="scientific">Phlyctema vagabunda</name>
    <dbReference type="NCBI Taxonomy" id="108571"/>
    <lineage>
        <taxon>Eukaryota</taxon>
        <taxon>Fungi</taxon>
        <taxon>Dikarya</taxon>
        <taxon>Ascomycota</taxon>
        <taxon>Pezizomycotina</taxon>
        <taxon>Leotiomycetes</taxon>
        <taxon>Helotiales</taxon>
        <taxon>Dermateaceae</taxon>
        <taxon>Phlyctema</taxon>
    </lineage>
</organism>
<accession>A0ABR4PYC6</accession>
<dbReference type="InterPro" id="IPR000683">
    <property type="entry name" value="Gfo/Idh/MocA-like_OxRdtase_N"/>
</dbReference>
<proteinExistence type="inferred from homology"/>
<evidence type="ECO:0000313" key="6">
    <source>
        <dbReference type="EMBL" id="KAL3428210.1"/>
    </source>
</evidence>
<comment type="caution">
    <text evidence="6">The sequence shown here is derived from an EMBL/GenBank/DDBJ whole genome shotgun (WGS) entry which is preliminary data.</text>
</comment>
<comment type="similarity">
    <text evidence="1">Belongs to the Gfo/Idh/MocA family.</text>
</comment>
<feature type="domain" description="Gfo/Idh/MocA-like oxidoreductase C-terminal" evidence="5">
    <location>
        <begin position="189"/>
        <end position="408"/>
    </location>
</feature>
<feature type="domain" description="Gfo/Idh/MocA-like oxidoreductase N-terminal" evidence="4">
    <location>
        <begin position="44"/>
        <end position="165"/>
    </location>
</feature>
<keyword evidence="3" id="KW-0472">Membrane</keyword>
<keyword evidence="2" id="KW-0560">Oxidoreductase</keyword>
<reference evidence="6 7" key="1">
    <citation type="submission" date="2024-06" db="EMBL/GenBank/DDBJ databases">
        <title>Complete genome of Phlyctema vagabunda strain 19-DSS-EL-015.</title>
        <authorList>
            <person name="Fiorenzani C."/>
        </authorList>
    </citation>
    <scope>NUCLEOTIDE SEQUENCE [LARGE SCALE GENOMIC DNA]</scope>
    <source>
        <strain evidence="6 7">19-DSS-EL-015</strain>
    </source>
</reference>
<dbReference type="InterPro" id="IPR051317">
    <property type="entry name" value="Gfo/Idh/MocA_oxidoreduct"/>
</dbReference>
<name>A0ABR4PYC6_9HELO</name>
<dbReference type="Pfam" id="PF02894">
    <property type="entry name" value="GFO_IDH_MocA_C"/>
    <property type="match status" value="1"/>
</dbReference>
<dbReference type="PANTHER" id="PTHR43708">
    <property type="entry name" value="CONSERVED EXPRESSED OXIDOREDUCTASE (EUROFUNG)"/>
    <property type="match status" value="1"/>
</dbReference>
<dbReference type="EMBL" id="JBFCZG010000001">
    <property type="protein sequence ID" value="KAL3428210.1"/>
    <property type="molecule type" value="Genomic_DNA"/>
</dbReference>
<dbReference type="SUPFAM" id="SSF51735">
    <property type="entry name" value="NAD(P)-binding Rossmann-fold domains"/>
    <property type="match status" value="1"/>
</dbReference>
<keyword evidence="3" id="KW-1133">Transmembrane helix</keyword>
<evidence type="ECO:0000256" key="3">
    <source>
        <dbReference type="SAM" id="Phobius"/>
    </source>
</evidence>
<gene>
    <name evidence="6" type="ORF">PVAG01_01719</name>
</gene>